<organism evidence="1">
    <name type="scientific">Bionectria ochroleuca</name>
    <name type="common">Gliocladium roseum</name>
    <dbReference type="NCBI Taxonomy" id="29856"/>
    <lineage>
        <taxon>Eukaryota</taxon>
        <taxon>Fungi</taxon>
        <taxon>Dikarya</taxon>
        <taxon>Ascomycota</taxon>
        <taxon>Pezizomycotina</taxon>
        <taxon>Sordariomycetes</taxon>
        <taxon>Hypocreomycetidae</taxon>
        <taxon>Hypocreales</taxon>
        <taxon>Bionectriaceae</taxon>
        <taxon>Clonostachys</taxon>
    </lineage>
</organism>
<gene>
    <name evidence="1" type="ORF">BN869_000000184_1</name>
</gene>
<sequence length="153" mass="16790">MFAHTPLGGPSSRGVVLDLLQWLIFRREAACDDWGLIASETTKVAEVDSVPPAIKDTASPVRRLRVFSGGGRFELSRADNIPRDVPEDVKVAFEVVNQRSKIRLPVVLVKVAIAVAEAIVRYDVSCKTTVRLHDGEWCGILTGQDFIAQLFCG</sequence>
<proteinExistence type="predicted"/>
<name>A0A0B7JHJ9_BIOOC</name>
<evidence type="ECO:0000313" key="1">
    <source>
        <dbReference type="EMBL" id="CEO44129.1"/>
    </source>
</evidence>
<dbReference type="AlphaFoldDB" id="A0A0B7JHJ9"/>
<protein>
    <submittedName>
        <fullName evidence="1">Uncharacterized protein</fullName>
    </submittedName>
</protein>
<dbReference type="EMBL" id="CDPU01000001">
    <property type="protein sequence ID" value="CEO44129.1"/>
    <property type="molecule type" value="Genomic_DNA"/>
</dbReference>
<accession>A0A0B7JHJ9</accession>
<reference evidence="1" key="1">
    <citation type="submission" date="2015-01" db="EMBL/GenBank/DDBJ databases">
        <authorList>
            <person name="Durling Mikael"/>
        </authorList>
    </citation>
    <scope>NUCLEOTIDE SEQUENCE</scope>
</reference>